<comment type="pathway">
    <text evidence="9">Protein modification; protein lipoylation via endogenous pathway; protein N(6)-(lipoyl)lysine from octanoyl-[acyl-carrier-protein]: step 2/2.</text>
</comment>
<evidence type="ECO:0000256" key="7">
    <source>
        <dbReference type="ARBA" id="ARBA00023014"/>
    </source>
</evidence>
<dbReference type="GO" id="GO:0046872">
    <property type="term" value="F:metal ion binding"/>
    <property type="evidence" value="ECO:0007669"/>
    <property type="project" value="UniProtKB-KW"/>
</dbReference>
<feature type="binding site" evidence="9">
    <location>
        <position position="118"/>
    </location>
    <ligand>
        <name>[4Fe-4S] cluster</name>
        <dbReference type="ChEBI" id="CHEBI:49883"/>
        <label>1</label>
    </ligand>
</feature>
<organism evidence="11 12">
    <name type="scientific">Setaria digitata</name>
    <dbReference type="NCBI Taxonomy" id="48799"/>
    <lineage>
        <taxon>Eukaryota</taxon>
        <taxon>Metazoa</taxon>
        <taxon>Ecdysozoa</taxon>
        <taxon>Nematoda</taxon>
        <taxon>Chromadorea</taxon>
        <taxon>Rhabditida</taxon>
        <taxon>Spirurina</taxon>
        <taxon>Spiruromorpha</taxon>
        <taxon>Filarioidea</taxon>
        <taxon>Setariidae</taxon>
        <taxon>Setaria</taxon>
    </lineage>
</organism>
<keyword evidence="11" id="KW-1185">Reference proteome</keyword>
<feature type="binding site" evidence="9">
    <location>
        <position position="138"/>
    </location>
    <ligand>
        <name>[4Fe-4S] cluster</name>
        <dbReference type="ChEBI" id="CHEBI:49883"/>
        <label>2</label>
        <note>4Fe-4S-S-AdoMet</note>
    </ligand>
</feature>
<evidence type="ECO:0000256" key="4">
    <source>
        <dbReference type="ARBA" id="ARBA00022691"/>
    </source>
</evidence>
<evidence type="ECO:0000256" key="5">
    <source>
        <dbReference type="ARBA" id="ARBA00022723"/>
    </source>
</evidence>
<keyword evidence="3 9" id="KW-0808">Transferase</keyword>
<dbReference type="HAMAP" id="MF_00206">
    <property type="entry name" value="Lipoyl_synth"/>
    <property type="match status" value="1"/>
</dbReference>
<proteinExistence type="inferred from homology"/>
<dbReference type="NCBIfam" id="NF009544">
    <property type="entry name" value="PRK12928.1"/>
    <property type="match status" value="1"/>
</dbReference>
<evidence type="ECO:0000313" key="11">
    <source>
        <dbReference type="Proteomes" id="UP000887581"/>
    </source>
</evidence>
<dbReference type="SFLD" id="SFLDF00271">
    <property type="entry name" value="lipoyl_synthase"/>
    <property type="match status" value="1"/>
</dbReference>
<evidence type="ECO:0000256" key="1">
    <source>
        <dbReference type="ARBA" id="ARBA00004173"/>
    </source>
</evidence>
<comment type="similarity">
    <text evidence="9">Belongs to the radical SAM superfamily. Lipoyl synthase family.</text>
</comment>
<keyword evidence="2 9" id="KW-0004">4Fe-4S</keyword>
<dbReference type="Proteomes" id="UP000887581">
    <property type="component" value="Unplaced"/>
</dbReference>
<dbReference type="InterPro" id="IPR007197">
    <property type="entry name" value="rSAM"/>
</dbReference>
<dbReference type="InterPro" id="IPR013785">
    <property type="entry name" value="Aldolase_TIM"/>
</dbReference>
<dbReference type="WBParaSite" id="sdigi.contig472.g8530.t1">
    <property type="protein sequence ID" value="sdigi.contig472.g8530.t1"/>
    <property type="gene ID" value="sdigi.contig472.g8530"/>
</dbReference>
<dbReference type="SFLD" id="SFLDS00029">
    <property type="entry name" value="Radical_SAM"/>
    <property type="match status" value="1"/>
</dbReference>
<feature type="binding site" evidence="9">
    <location>
        <position position="145"/>
    </location>
    <ligand>
        <name>[4Fe-4S] cluster</name>
        <dbReference type="ChEBI" id="CHEBI:49883"/>
        <label>2</label>
        <note>4Fe-4S-S-AdoMet</note>
    </ligand>
</feature>
<dbReference type="InterPro" id="IPR003698">
    <property type="entry name" value="Lipoyl_synth"/>
</dbReference>
<feature type="binding site" evidence="9">
    <location>
        <position position="327"/>
    </location>
    <ligand>
        <name>[4Fe-4S] cluster</name>
        <dbReference type="ChEBI" id="CHEBI:49883"/>
        <label>1</label>
    </ligand>
</feature>
<dbReference type="GO" id="GO:0016992">
    <property type="term" value="F:lipoate synthase activity"/>
    <property type="evidence" value="ECO:0007669"/>
    <property type="project" value="UniProtKB-UniRule"/>
</dbReference>
<dbReference type="GO" id="GO:0009249">
    <property type="term" value="P:protein lipoylation"/>
    <property type="evidence" value="ECO:0007669"/>
    <property type="project" value="UniProtKB-UniRule"/>
</dbReference>
<comment type="function">
    <text evidence="9">Catalyzes the radical-mediated insertion of two sulfur atoms into the C-6 and C-8 positions of the octanoyl moiety bound to the lipoyl domains of lipoate-dependent enzymes, thereby converting the octanoylated domains into lipoylated derivatives.</text>
</comment>
<evidence type="ECO:0000259" key="10">
    <source>
        <dbReference type="PROSITE" id="PS51918"/>
    </source>
</evidence>
<dbReference type="PIRSF" id="PIRSF005963">
    <property type="entry name" value="Lipoyl_synth"/>
    <property type="match status" value="1"/>
</dbReference>
<evidence type="ECO:0000256" key="2">
    <source>
        <dbReference type="ARBA" id="ARBA00022485"/>
    </source>
</evidence>
<evidence type="ECO:0000256" key="6">
    <source>
        <dbReference type="ARBA" id="ARBA00023004"/>
    </source>
</evidence>
<dbReference type="InterPro" id="IPR006638">
    <property type="entry name" value="Elp3/MiaA/NifB-like_rSAM"/>
</dbReference>
<comment type="cofactor">
    <cofactor evidence="9">
        <name>[4Fe-4S] cluster</name>
        <dbReference type="ChEBI" id="CHEBI:49883"/>
    </cofactor>
    <text evidence="9">Binds 2 [4Fe-4S] clusters per subunit. One cluster is coordinated with 3 cysteines and an exchangeable S-adenosyl-L-methionine.</text>
</comment>
<keyword evidence="7 9" id="KW-0411">Iron-sulfur</keyword>
<dbReference type="InterPro" id="IPR031691">
    <property type="entry name" value="LIAS_N"/>
</dbReference>
<comment type="catalytic activity">
    <reaction evidence="8 9">
        <text>[[Fe-S] cluster scaffold protein carrying a second [4Fe-4S](2+) cluster] + N(6)-octanoyl-L-lysyl-[protein] + 2 oxidized [2Fe-2S]-[ferredoxin] + 2 S-adenosyl-L-methionine + 4 H(+) = [[Fe-S] cluster scaffold protein] + N(6)-[(R)-dihydrolipoyl]-L-lysyl-[protein] + 4 Fe(3+) + 2 hydrogen sulfide + 2 5'-deoxyadenosine + 2 L-methionine + 2 reduced [2Fe-2S]-[ferredoxin]</text>
        <dbReference type="Rhea" id="RHEA:16585"/>
        <dbReference type="Rhea" id="RHEA-COMP:9928"/>
        <dbReference type="Rhea" id="RHEA-COMP:10000"/>
        <dbReference type="Rhea" id="RHEA-COMP:10001"/>
        <dbReference type="Rhea" id="RHEA-COMP:10475"/>
        <dbReference type="Rhea" id="RHEA-COMP:14568"/>
        <dbReference type="Rhea" id="RHEA-COMP:14569"/>
        <dbReference type="ChEBI" id="CHEBI:15378"/>
        <dbReference type="ChEBI" id="CHEBI:17319"/>
        <dbReference type="ChEBI" id="CHEBI:29034"/>
        <dbReference type="ChEBI" id="CHEBI:29919"/>
        <dbReference type="ChEBI" id="CHEBI:33722"/>
        <dbReference type="ChEBI" id="CHEBI:33737"/>
        <dbReference type="ChEBI" id="CHEBI:33738"/>
        <dbReference type="ChEBI" id="CHEBI:57844"/>
        <dbReference type="ChEBI" id="CHEBI:59789"/>
        <dbReference type="ChEBI" id="CHEBI:78809"/>
        <dbReference type="ChEBI" id="CHEBI:83100"/>
        <dbReference type="EC" id="2.8.1.8"/>
    </reaction>
</comment>
<evidence type="ECO:0000256" key="3">
    <source>
        <dbReference type="ARBA" id="ARBA00022679"/>
    </source>
</evidence>
<evidence type="ECO:0000256" key="8">
    <source>
        <dbReference type="ARBA" id="ARBA00047326"/>
    </source>
</evidence>
<evidence type="ECO:0000256" key="9">
    <source>
        <dbReference type="HAMAP-Rule" id="MF_03123"/>
    </source>
</evidence>
<evidence type="ECO:0000313" key="12">
    <source>
        <dbReference type="WBParaSite" id="sdigi.contig472.g8530.t1"/>
    </source>
</evidence>
<dbReference type="SUPFAM" id="SSF102114">
    <property type="entry name" value="Radical SAM enzymes"/>
    <property type="match status" value="1"/>
</dbReference>
<comment type="subcellular location">
    <subcellularLocation>
        <location evidence="1 9">Mitochondrion</location>
    </subcellularLocation>
</comment>
<dbReference type="NCBIfam" id="NF004019">
    <property type="entry name" value="PRK05481.1"/>
    <property type="match status" value="1"/>
</dbReference>
<reference evidence="12" key="1">
    <citation type="submission" date="2022-11" db="UniProtKB">
        <authorList>
            <consortium name="WormBaseParasite"/>
        </authorList>
    </citation>
    <scope>IDENTIFICATION</scope>
</reference>
<dbReference type="Pfam" id="PF16881">
    <property type="entry name" value="LIAS_N"/>
    <property type="match status" value="1"/>
</dbReference>
<dbReference type="PANTHER" id="PTHR10949">
    <property type="entry name" value="LIPOYL SYNTHASE"/>
    <property type="match status" value="1"/>
</dbReference>
<feature type="binding site" evidence="9">
    <location>
        <position position="107"/>
    </location>
    <ligand>
        <name>[4Fe-4S] cluster</name>
        <dbReference type="ChEBI" id="CHEBI:49883"/>
        <label>1</label>
    </ligand>
</feature>
<dbReference type="InterPro" id="IPR058240">
    <property type="entry name" value="rSAM_sf"/>
</dbReference>
<accession>A0A915PYZ9</accession>
<keyword evidence="9" id="KW-0496">Mitochondrion</keyword>
<dbReference type="AlphaFoldDB" id="A0A915PYZ9"/>
<keyword evidence="5 9" id="KW-0479">Metal-binding</keyword>
<protein>
    <recommendedName>
        <fullName evidence="9">Lipoyl synthase, mitochondrial</fullName>
        <ecNumber evidence="9">2.8.1.8</ecNumber>
    </recommendedName>
    <alternativeName>
        <fullName evidence="9">Lipoate synthase</fullName>
        <shortName evidence="9">LS</shortName>
        <shortName evidence="9">Lip-syn</shortName>
    </alternativeName>
    <alternativeName>
        <fullName evidence="9">Lipoic acid synthase</fullName>
    </alternativeName>
</protein>
<dbReference type="Gene3D" id="3.20.20.70">
    <property type="entry name" value="Aldolase class I"/>
    <property type="match status" value="1"/>
</dbReference>
<dbReference type="PANTHER" id="PTHR10949:SF0">
    <property type="entry name" value="LIPOYL SYNTHASE, MITOCHONDRIAL"/>
    <property type="match status" value="1"/>
</dbReference>
<dbReference type="SMART" id="SM00729">
    <property type="entry name" value="Elp3"/>
    <property type="match status" value="1"/>
</dbReference>
<dbReference type="Pfam" id="PF04055">
    <property type="entry name" value="Radical_SAM"/>
    <property type="match status" value="1"/>
</dbReference>
<keyword evidence="4 9" id="KW-0949">S-adenosyl-L-methionine</keyword>
<keyword evidence="6 9" id="KW-0408">Iron</keyword>
<name>A0A915PYZ9_9BILA</name>
<dbReference type="SFLD" id="SFLDG01058">
    <property type="entry name" value="lipoyl_synthase_like"/>
    <property type="match status" value="1"/>
</dbReference>
<dbReference type="PROSITE" id="PS51918">
    <property type="entry name" value="RADICAL_SAM"/>
    <property type="match status" value="1"/>
</dbReference>
<dbReference type="CDD" id="cd01335">
    <property type="entry name" value="Radical_SAM"/>
    <property type="match status" value="1"/>
</dbReference>
<feature type="binding site" evidence="9">
    <location>
        <position position="142"/>
    </location>
    <ligand>
        <name>[4Fe-4S] cluster</name>
        <dbReference type="ChEBI" id="CHEBI:49883"/>
        <label>2</label>
        <note>4Fe-4S-S-AdoMet</note>
    </ligand>
</feature>
<feature type="domain" description="Radical SAM core" evidence="10">
    <location>
        <begin position="123"/>
        <end position="349"/>
    </location>
</feature>
<feature type="binding site" evidence="9">
    <location>
        <position position="112"/>
    </location>
    <ligand>
        <name>[4Fe-4S] cluster</name>
        <dbReference type="ChEBI" id="CHEBI:49883"/>
        <label>1</label>
    </ligand>
</feature>
<sequence>MHASHSTVKECRFAWLRNMLFFTMRSSRAAFSSKRIIIPDGPSLQDFIEAGNSDDAAERYGMQMKLETNTKRLRLPPWLKRSIPPVDNTNFIHLKKQVKKLKLATVCEEARCPNIEECWSGSNDVPSTATIMLMGDTCTRGCKFCSVKTSRKPPPLNPDEPANTAKAVADWGISYVVLTSVDRDDIEDGGASHIAMTVQHLKQKCPKILVECLVPDFRGSLSSVETVASSGLDVYAHNMETVRRLTPWVRDPRATYDQSLEVLRHVKEFHKDIVTKTSLMLGLGETDEEVLITLHDLREVEKFEKWREMGDKIGFLYTASGPLVRSSYKAGEYFLEKVVKNRKRSIREN</sequence>
<dbReference type="GO" id="GO:0051539">
    <property type="term" value="F:4 iron, 4 sulfur cluster binding"/>
    <property type="evidence" value="ECO:0007669"/>
    <property type="project" value="UniProtKB-UniRule"/>
</dbReference>
<dbReference type="EC" id="2.8.1.8" evidence="9"/>
<dbReference type="GO" id="GO:0005739">
    <property type="term" value="C:mitochondrion"/>
    <property type="evidence" value="ECO:0007669"/>
    <property type="project" value="UniProtKB-SubCell"/>
</dbReference>